<evidence type="ECO:0000313" key="3">
    <source>
        <dbReference type="Proteomes" id="UP000007113"/>
    </source>
</evidence>
<feature type="region of interest" description="Disordered" evidence="1">
    <location>
        <begin position="75"/>
        <end position="98"/>
    </location>
</feature>
<evidence type="ECO:0000256" key="1">
    <source>
        <dbReference type="SAM" id="MobiDB-lite"/>
    </source>
</evidence>
<organism evidence="2 3">
    <name type="scientific">Granulicella mallensis (strain ATCC BAA-1857 / DSM 23137 / MP5ACTX8)</name>
    <dbReference type="NCBI Taxonomy" id="682795"/>
    <lineage>
        <taxon>Bacteria</taxon>
        <taxon>Pseudomonadati</taxon>
        <taxon>Acidobacteriota</taxon>
        <taxon>Terriglobia</taxon>
        <taxon>Terriglobales</taxon>
        <taxon>Acidobacteriaceae</taxon>
        <taxon>Granulicella</taxon>
    </lineage>
</organism>
<dbReference type="Proteomes" id="UP000007113">
    <property type="component" value="Chromosome"/>
</dbReference>
<dbReference type="KEGG" id="gma:AciX8_2978"/>
<gene>
    <name evidence="2" type="ordered locus">AciX8_2978</name>
</gene>
<name>G8NQQ5_GRAMM</name>
<proteinExistence type="predicted"/>
<reference evidence="2 3" key="1">
    <citation type="submission" date="2011-11" db="EMBL/GenBank/DDBJ databases">
        <title>Complete sequence of Granulicella mallensis MP5ACTX8.</title>
        <authorList>
            <consortium name="US DOE Joint Genome Institute"/>
            <person name="Lucas S."/>
            <person name="Copeland A."/>
            <person name="Lapidus A."/>
            <person name="Cheng J.-F."/>
            <person name="Goodwin L."/>
            <person name="Pitluck S."/>
            <person name="Peters L."/>
            <person name="Lu M."/>
            <person name="Detter J.C."/>
            <person name="Han C."/>
            <person name="Tapia R."/>
            <person name="Land M."/>
            <person name="Hauser L."/>
            <person name="Kyrpides N."/>
            <person name="Ivanova N."/>
            <person name="Mikhailova N."/>
            <person name="Pagani I."/>
            <person name="Rawat S."/>
            <person name="Mannisto M."/>
            <person name="Haggblom M."/>
            <person name="Woyke T."/>
        </authorList>
    </citation>
    <scope>NUCLEOTIDE SEQUENCE [LARGE SCALE GENOMIC DNA]</scope>
    <source>
        <strain evidence="3">ATCC BAA-1857 / DSM 23137 / MP5ACTX8</strain>
    </source>
</reference>
<dbReference type="AlphaFoldDB" id="G8NQQ5"/>
<evidence type="ECO:0000313" key="2">
    <source>
        <dbReference type="EMBL" id="AEU37281.1"/>
    </source>
</evidence>
<dbReference type="HOGENOM" id="CLU_1576287_0_0_0"/>
<keyword evidence="3" id="KW-1185">Reference proteome</keyword>
<dbReference type="EMBL" id="CP003130">
    <property type="protein sequence ID" value="AEU37281.1"/>
    <property type="molecule type" value="Genomic_DNA"/>
</dbReference>
<dbReference type="STRING" id="682795.AciX8_2978"/>
<sequence>MCPSRWAWYGELELLIYDGVPVGRSSGLRHGLLYSEKRFRPPVFGLALLLQLAKSGRKQVPRLRLGMSTRKARATAKANGNSQSGFPTGMTERKTKTRADVKSSAGIAAYASCSFKIRGESQGYGHPEHKPGRAAKKPVVRPGARTCLNAWLLQGLFFSRAEAGRKNRV</sequence>
<protein>
    <submittedName>
        <fullName evidence="2">Uncharacterized protein</fullName>
    </submittedName>
</protein>
<accession>G8NQQ5</accession>